<keyword evidence="3" id="KW-1185">Reference proteome</keyword>
<reference evidence="2 3" key="1">
    <citation type="submission" date="2016-04" db="EMBL/GenBank/DDBJ databases">
        <title>A degradative enzymes factory behind the ericoid mycorrhizal symbiosis.</title>
        <authorList>
            <consortium name="DOE Joint Genome Institute"/>
            <person name="Martino E."/>
            <person name="Morin E."/>
            <person name="Grelet G."/>
            <person name="Kuo A."/>
            <person name="Kohler A."/>
            <person name="Daghino S."/>
            <person name="Barry K."/>
            <person name="Choi C."/>
            <person name="Cichocki N."/>
            <person name="Clum A."/>
            <person name="Copeland A."/>
            <person name="Hainaut M."/>
            <person name="Haridas S."/>
            <person name="Labutti K."/>
            <person name="Lindquist E."/>
            <person name="Lipzen A."/>
            <person name="Khouja H.-R."/>
            <person name="Murat C."/>
            <person name="Ohm R."/>
            <person name="Olson A."/>
            <person name="Spatafora J."/>
            <person name="Veneault-Fourrey C."/>
            <person name="Henrissat B."/>
            <person name="Grigoriev I."/>
            <person name="Martin F."/>
            <person name="Perotto S."/>
        </authorList>
    </citation>
    <scope>NUCLEOTIDE SEQUENCE [LARGE SCALE GENOMIC DNA]</scope>
    <source>
        <strain evidence="2 3">F</strain>
    </source>
</reference>
<dbReference type="Proteomes" id="UP000235786">
    <property type="component" value="Unassembled WGS sequence"/>
</dbReference>
<gene>
    <name evidence="2" type="ORF">L207DRAFT_422795</name>
</gene>
<dbReference type="OrthoDB" id="5342507at2759"/>
<dbReference type="AlphaFoldDB" id="A0A2J6RWJ7"/>
<keyword evidence="1" id="KW-0472">Membrane</keyword>
<proteinExistence type="predicted"/>
<evidence type="ECO:0000313" key="2">
    <source>
        <dbReference type="EMBL" id="PMD42891.1"/>
    </source>
</evidence>
<dbReference type="EMBL" id="KZ613942">
    <property type="protein sequence ID" value="PMD42891.1"/>
    <property type="molecule type" value="Genomic_DNA"/>
</dbReference>
<keyword evidence="1" id="KW-1133">Transmembrane helix</keyword>
<evidence type="ECO:0000313" key="3">
    <source>
        <dbReference type="Proteomes" id="UP000235786"/>
    </source>
</evidence>
<name>A0A2J6RWJ7_HYAVF</name>
<feature type="transmembrane region" description="Helical" evidence="1">
    <location>
        <begin position="75"/>
        <end position="98"/>
    </location>
</feature>
<evidence type="ECO:0000256" key="1">
    <source>
        <dbReference type="SAM" id="Phobius"/>
    </source>
</evidence>
<evidence type="ECO:0008006" key="4">
    <source>
        <dbReference type="Google" id="ProtNLM"/>
    </source>
</evidence>
<feature type="transmembrane region" description="Helical" evidence="1">
    <location>
        <begin position="13"/>
        <end position="35"/>
    </location>
</feature>
<keyword evidence="1" id="KW-0812">Transmembrane</keyword>
<protein>
    <recommendedName>
        <fullName evidence="4">MARVEL domain-containing protein</fullName>
    </recommendedName>
</protein>
<organism evidence="2 3">
    <name type="scientific">Hyaloscypha variabilis (strain UAMH 11265 / GT02V1 / F)</name>
    <name type="common">Meliniomyces variabilis</name>
    <dbReference type="NCBI Taxonomy" id="1149755"/>
    <lineage>
        <taxon>Eukaryota</taxon>
        <taxon>Fungi</taxon>
        <taxon>Dikarya</taxon>
        <taxon>Ascomycota</taxon>
        <taxon>Pezizomycotina</taxon>
        <taxon>Leotiomycetes</taxon>
        <taxon>Helotiales</taxon>
        <taxon>Hyaloscyphaceae</taxon>
        <taxon>Hyaloscypha</taxon>
        <taxon>Hyaloscypha variabilis</taxon>
    </lineage>
</organism>
<feature type="transmembrane region" description="Helical" evidence="1">
    <location>
        <begin position="148"/>
        <end position="171"/>
    </location>
</feature>
<sequence length="286" mass="30465">MAFGGIALKSVSVVLRAIEFCCAAIILGFFSYFLATLHNHDLSIATYIRAVEGISGAGVLYTIFGFLLVCCLGGIAFFSLLGMLLDLAFCGAFIYVAYATRGGDGSCRGFVNTPFGSGNTNVDNTVSQGNGGFTVLPSLHTACRMETACFAVAIVAAVFFFISIFVEYGLIRHRKKERAFGPSPNNGYTAGSPKRKFWQRKQKRNTMYEKNADTLPTHATPADMRNSYATDTTAVGAGEAPLNKYGNAAPYGAQTGGVTAGNGWQTTTTTHAGAHQPYKNNPTGTF</sequence>
<feature type="transmembrane region" description="Helical" evidence="1">
    <location>
        <begin position="47"/>
        <end position="69"/>
    </location>
</feature>
<accession>A0A2J6RWJ7</accession>